<evidence type="ECO:0000313" key="1">
    <source>
        <dbReference type="EMBL" id="CAG8529997.1"/>
    </source>
</evidence>
<proteinExistence type="predicted"/>
<evidence type="ECO:0000313" key="2">
    <source>
        <dbReference type="Proteomes" id="UP000789920"/>
    </source>
</evidence>
<protein>
    <submittedName>
        <fullName evidence="1">142_t:CDS:1</fullName>
    </submittedName>
</protein>
<dbReference type="Proteomes" id="UP000789920">
    <property type="component" value="Unassembled WGS sequence"/>
</dbReference>
<sequence length="72" mass="8341">MHQEFSLKKSADMEDVRGMIEVGNCYRKGIGVVRDIQRANYWYRKGRNIKKINIHGSQEGLDNDGLKKPYAI</sequence>
<dbReference type="EMBL" id="CAJVQC010003636">
    <property type="protein sequence ID" value="CAG8529997.1"/>
    <property type="molecule type" value="Genomic_DNA"/>
</dbReference>
<name>A0ACA9LJJ3_9GLOM</name>
<comment type="caution">
    <text evidence="1">The sequence shown here is derived from an EMBL/GenBank/DDBJ whole genome shotgun (WGS) entry which is preliminary data.</text>
</comment>
<reference evidence="1" key="1">
    <citation type="submission" date="2021-06" db="EMBL/GenBank/DDBJ databases">
        <authorList>
            <person name="Kallberg Y."/>
            <person name="Tangrot J."/>
            <person name="Rosling A."/>
        </authorList>
    </citation>
    <scope>NUCLEOTIDE SEQUENCE</scope>
    <source>
        <strain evidence="1">MA461A</strain>
    </source>
</reference>
<gene>
    <name evidence="1" type="ORF">RPERSI_LOCUS3094</name>
</gene>
<accession>A0ACA9LJJ3</accession>
<keyword evidence="2" id="KW-1185">Reference proteome</keyword>
<organism evidence="1 2">
    <name type="scientific">Racocetra persica</name>
    <dbReference type="NCBI Taxonomy" id="160502"/>
    <lineage>
        <taxon>Eukaryota</taxon>
        <taxon>Fungi</taxon>
        <taxon>Fungi incertae sedis</taxon>
        <taxon>Mucoromycota</taxon>
        <taxon>Glomeromycotina</taxon>
        <taxon>Glomeromycetes</taxon>
        <taxon>Diversisporales</taxon>
        <taxon>Gigasporaceae</taxon>
        <taxon>Racocetra</taxon>
    </lineage>
</organism>